<dbReference type="SUPFAM" id="SSF69047">
    <property type="entry name" value="Hypothetical protein YjbJ"/>
    <property type="match status" value="1"/>
</dbReference>
<proteinExistence type="inferred from homology"/>
<sequence>MAAFEFLRRKGVVDEVGGKVKERIGDLTDNPELQAKGLVQQGKGKARRTVEDVKEAVSDTVDDIKETFEDMNEEGDIQ</sequence>
<dbReference type="Pfam" id="PF05532">
    <property type="entry name" value="CsbD"/>
    <property type="match status" value="1"/>
</dbReference>
<feature type="domain" description="CsbD-like" evidence="2">
    <location>
        <begin position="10"/>
        <end position="59"/>
    </location>
</feature>
<evidence type="ECO:0000313" key="3">
    <source>
        <dbReference type="EMBL" id="AMC94620.1"/>
    </source>
</evidence>
<dbReference type="Gene3D" id="1.10.1470.10">
    <property type="entry name" value="YjbJ"/>
    <property type="match status" value="1"/>
</dbReference>
<dbReference type="KEGG" id="erl:AOC36_02410"/>
<dbReference type="STRING" id="1514105.AOC36_02410"/>
<dbReference type="InterPro" id="IPR036629">
    <property type="entry name" value="YjbJ_sf"/>
</dbReference>
<protein>
    <recommendedName>
        <fullName evidence="2">CsbD-like domain-containing protein</fullName>
    </recommendedName>
</protein>
<dbReference type="Proteomes" id="UP000063781">
    <property type="component" value="Chromosome"/>
</dbReference>
<comment type="similarity">
    <text evidence="1">Belongs to the UPF0337 (CsbD) family.</text>
</comment>
<evidence type="ECO:0000313" key="4">
    <source>
        <dbReference type="Proteomes" id="UP000063781"/>
    </source>
</evidence>
<reference evidence="3 4" key="1">
    <citation type="submission" date="2015-10" db="EMBL/GenBank/DDBJ databases">
        <title>Erysipelothrix larvae sp. LV19 isolated from the larval gut of the rhinoceros beetle, Trypoxylus dichotomus.</title>
        <authorList>
            <person name="Lim S."/>
            <person name="Kim B.-C."/>
        </authorList>
    </citation>
    <scope>NUCLEOTIDE SEQUENCE [LARGE SCALE GENOMIC DNA]</scope>
    <source>
        <strain evidence="3 4">LV19</strain>
    </source>
</reference>
<evidence type="ECO:0000259" key="2">
    <source>
        <dbReference type="Pfam" id="PF05532"/>
    </source>
</evidence>
<dbReference type="EMBL" id="CP013213">
    <property type="protein sequence ID" value="AMC94620.1"/>
    <property type="molecule type" value="Genomic_DNA"/>
</dbReference>
<keyword evidence="4" id="KW-1185">Reference proteome</keyword>
<gene>
    <name evidence="3" type="ORF">AOC36_02410</name>
</gene>
<dbReference type="AlphaFoldDB" id="A0A109UHR5"/>
<evidence type="ECO:0000256" key="1">
    <source>
        <dbReference type="ARBA" id="ARBA00009129"/>
    </source>
</evidence>
<name>A0A109UHR5_9FIRM</name>
<organism evidence="3 4">
    <name type="scientific">Erysipelothrix larvae</name>
    <dbReference type="NCBI Taxonomy" id="1514105"/>
    <lineage>
        <taxon>Bacteria</taxon>
        <taxon>Bacillati</taxon>
        <taxon>Bacillota</taxon>
        <taxon>Erysipelotrichia</taxon>
        <taxon>Erysipelotrichales</taxon>
        <taxon>Erysipelotrichaceae</taxon>
        <taxon>Erysipelothrix</taxon>
    </lineage>
</organism>
<dbReference type="InterPro" id="IPR008462">
    <property type="entry name" value="CsbD"/>
</dbReference>
<accession>A0A109UHR5</accession>